<dbReference type="GO" id="GO:0051087">
    <property type="term" value="F:protein-folding chaperone binding"/>
    <property type="evidence" value="ECO:0007669"/>
    <property type="project" value="InterPro"/>
</dbReference>
<keyword evidence="1" id="KW-0143">Chaperone</keyword>
<dbReference type="AlphaFoldDB" id="W4LS98"/>
<dbReference type="InterPro" id="IPR000740">
    <property type="entry name" value="GrpE"/>
</dbReference>
<dbReference type="GO" id="GO:0042803">
    <property type="term" value="F:protein homodimerization activity"/>
    <property type="evidence" value="ECO:0007669"/>
    <property type="project" value="InterPro"/>
</dbReference>
<dbReference type="Gene3D" id="2.30.22.10">
    <property type="entry name" value="Head domain of nucleotide exchange factor GrpE"/>
    <property type="match status" value="1"/>
</dbReference>
<evidence type="ECO:0008006" key="5">
    <source>
        <dbReference type="Google" id="ProtNLM"/>
    </source>
</evidence>
<reference evidence="3 4" key="1">
    <citation type="journal article" date="2014" name="Nature">
        <title>An environmental bacterial taxon with a large and distinct metabolic repertoire.</title>
        <authorList>
            <person name="Wilson M.C."/>
            <person name="Mori T."/>
            <person name="Ruckert C."/>
            <person name="Uria A.R."/>
            <person name="Helf M.J."/>
            <person name="Takada K."/>
            <person name="Gernert C."/>
            <person name="Steffens U.A."/>
            <person name="Heycke N."/>
            <person name="Schmitt S."/>
            <person name="Rinke C."/>
            <person name="Helfrich E.J."/>
            <person name="Brachmann A.O."/>
            <person name="Gurgui C."/>
            <person name="Wakimoto T."/>
            <person name="Kracht M."/>
            <person name="Crusemann M."/>
            <person name="Hentschel U."/>
            <person name="Abe I."/>
            <person name="Matsunaga S."/>
            <person name="Kalinowski J."/>
            <person name="Takeyama H."/>
            <person name="Piel J."/>
        </authorList>
    </citation>
    <scope>NUCLEOTIDE SEQUENCE [LARGE SCALE GENOMIC DNA]</scope>
    <source>
        <strain evidence="4">TSY1</strain>
    </source>
</reference>
<sequence>MNDGLHRRWHDVRTMLTDWLAWLDETQSWAETAVAADASSERSEVPLGREMAADTAPVSEAPDASDHSASRADLSTLLAAMTALRQEVNLQTRSARRDREQASETLETLSAVVDQLSRETEDEDASSEVDTVHIDVLLDLHDALSRAERQASQVITSTVDMLRDWYTRQEIGTETDRESEDMPVEAHAPVAVAKSGALERLREWFGGPAKPTVELPRALHEPADEVTTADGLQIWVEIGAESGRMADRLKGLMTGYRLSLQRLERILLTCDIEPISCLDRSVDPELMEVVQIVSDTTKPPGTVTGEVRCGYRRHSHVYRFAQVLATRAEATPSHTSTEQTPGSQAS</sequence>
<dbReference type="Proteomes" id="UP000019141">
    <property type="component" value="Unassembled WGS sequence"/>
</dbReference>
<dbReference type="GO" id="GO:0000774">
    <property type="term" value="F:adenyl-nucleotide exchange factor activity"/>
    <property type="evidence" value="ECO:0007669"/>
    <property type="project" value="InterPro"/>
</dbReference>
<feature type="region of interest" description="Disordered" evidence="2">
    <location>
        <begin position="36"/>
        <end position="70"/>
    </location>
</feature>
<evidence type="ECO:0000313" key="3">
    <source>
        <dbReference type="EMBL" id="ETX00828.1"/>
    </source>
</evidence>
<evidence type="ECO:0000256" key="1">
    <source>
        <dbReference type="ARBA" id="ARBA00023186"/>
    </source>
</evidence>
<name>W4LS98_ENTF1</name>
<dbReference type="GO" id="GO:0006457">
    <property type="term" value="P:protein folding"/>
    <property type="evidence" value="ECO:0007669"/>
    <property type="project" value="InterPro"/>
</dbReference>
<gene>
    <name evidence="3" type="ORF">ETSY1_09735</name>
</gene>
<comment type="caution">
    <text evidence="3">The sequence shown here is derived from an EMBL/GenBank/DDBJ whole genome shotgun (WGS) entry which is preliminary data.</text>
</comment>
<protein>
    <recommendedName>
        <fullName evidence="5">Nucleotide exchange factor GrpE</fullName>
    </recommendedName>
</protein>
<organism evidence="3 4">
    <name type="scientific">Entotheonella factor</name>
    <dbReference type="NCBI Taxonomy" id="1429438"/>
    <lineage>
        <taxon>Bacteria</taxon>
        <taxon>Pseudomonadati</taxon>
        <taxon>Nitrospinota/Tectimicrobiota group</taxon>
        <taxon>Candidatus Tectimicrobiota</taxon>
        <taxon>Candidatus Entotheonellia</taxon>
        <taxon>Candidatus Entotheonellales</taxon>
        <taxon>Candidatus Entotheonellaceae</taxon>
        <taxon>Candidatus Entotheonella</taxon>
    </lineage>
</organism>
<dbReference type="EMBL" id="AZHW01000299">
    <property type="protein sequence ID" value="ETX00828.1"/>
    <property type="molecule type" value="Genomic_DNA"/>
</dbReference>
<dbReference type="InterPro" id="IPR009012">
    <property type="entry name" value="GrpE_head"/>
</dbReference>
<accession>W4LS98</accession>
<dbReference type="SUPFAM" id="SSF51064">
    <property type="entry name" value="Head domain of nucleotide exchange factor GrpE"/>
    <property type="match status" value="1"/>
</dbReference>
<evidence type="ECO:0000313" key="4">
    <source>
        <dbReference type="Proteomes" id="UP000019141"/>
    </source>
</evidence>
<evidence type="ECO:0000256" key="2">
    <source>
        <dbReference type="SAM" id="MobiDB-lite"/>
    </source>
</evidence>
<dbReference type="Pfam" id="PF01025">
    <property type="entry name" value="GrpE"/>
    <property type="match status" value="1"/>
</dbReference>
<keyword evidence="4" id="KW-1185">Reference proteome</keyword>
<dbReference type="HOGENOM" id="CLU_800977_0_0_7"/>
<proteinExistence type="predicted"/>